<dbReference type="AlphaFoldDB" id="A0A7H8R3T5"/>
<evidence type="ECO:0000313" key="1">
    <source>
        <dbReference type="EMBL" id="QKX60315.1"/>
    </source>
</evidence>
<dbReference type="EMBL" id="CP055901">
    <property type="protein sequence ID" value="QKX60315.1"/>
    <property type="molecule type" value="Genomic_DNA"/>
</dbReference>
<proteinExistence type="predicted"/>
<dbReference type="KEGG" id="trg:TRUGW13939_07458"/>
<gene>
    <name evidence="1" type="ORF">TRUGW13939_07458</name>
</gene>
<reference evidence="2" key="1">
    <citation type="submission" date="2020-06" db="EMBL/GenBank/DDBJ databases">
        <title>A chromosome-scale genome assembly of Talaromyces rugulosus W13939.</title>
        <authorList>
            <person name="Wang B."/>
            <person name="Guo L."/>
            <person name="Ye K."/>
            <person name="Wang L."/>
        </authorList>
    </citation>
    <scope>NUCLEOTIDE SEQUENCE [LARGE SCALE GENOMIC DNA]</scope>
    <source>
        <strain evidence="2">W13939</strain>
    </source>
</reference>
<dbReference type="Proteomes" id="UP000509510">
    <property type="component" value="Chromosome IV"/>
</dbReference>
<dbReference type="OrthoDB" id="5958943at2759"/>
<evidence type="ECO:0000313" key="2">
    <source>
        <dbReference type="Proteomes" id="UP000509510"/>
    </source>
</evidence>
<name>A0A7H8R3T5_TALRU</name>
<organism evidence="1 2">
    <name type="scientific">Talaromyces rugulosus</name>
    <name type="common">Penicillium rugulosum</name>
    <dbReference type="NCBI Taxonomy" id="121627"/>
    <lineage>
        <taxon>Eukaryota</taxon>
        <taxon>Fungi</taxon>
        <taxon>Dikarya</taxon>
        <taxon>Ascomycota</taxon>
        <taxon>Pezizomycotina</taxon>
        <taxon>Eurotiomycetes</taxon>
        <taxon>Eurotiomycetidae</taxon>
        <taxon>Eurotiales</taxon>
        <taxon>Trichocomaceae</taxon>
        <taxon>Talaromyces</taxon>
        <taxon>Talaromyces sect. Islandici</taxon>
    </lineage>
</organism>
<evidence type="ECO:0008006" key="3">
    <source>
        <dbReference type="Google" id="ProtNLM"/>
    </source>
</evidence>
<sequence length="545" mass="61528">MLPSSTNAVKSRPYEQSPITQSTNDIEWLQWIYMNIFEGVFGSWLGNYSCPFHKNGMQDQQDPTLSVSIASLCYECDQWMKRVQGEESQIQLEDAASPRETEYDQQINRSLLQAICAFSARWLLLKDNSELSLNASSMDRIDDLWRTVRRDTLRVMNRPCYRSALTLFIFASTPIPAGISEEEESDGVPAQVCVQAALQQVLNLRALQRSIEFNGSKVSPIPRSSNSITSGTPVTNSFLGVESMIYWAAMTFDTSSSLTLNTKSLLSPGLNLGMESESPWRLAQTCTNIFHQETENWRAHGVYITEEIANQIIASAASYKLFIWKSAAVVKEALREGLEEEVVQKVFSTAVDAVEQFSLTYRELLAGCERRIQFFGHDTKLRWYEVVLHYNLSILIMLNAIEIAERTDLMEKMTVVKASAEGTLLNCLIFGLNNQFHIPLFNNELRETQEMEDGEQQGSTRSVPLIAIDPYPHHVVAAVRILWKAVERDLENDCLDEKVAEKTQGILLDTLTLLPQASKSVNMARQQAEASFLGRQHNVESQVPN</sequence>
<dbReference type="GeneID" id="55994951"/>
<keyword evidence="2" id="KW-1185">Reference proteome</keyword>
<dbReference type="RefSeq" id="XP_035346492.1">
    <property type="nucleotide sequence ID" value="XM_035490599.1"/>
</dbReference>
<accession>A0A7H8R3T5</accession>
<protein>
    <recommendedName>
        <fullName evidence="3">Transcription factor domain-containing protein</fullName>
    </recommendedName>
</protein>